<dbReference type="PANTHER" id="PTHR19353:SF13">
    <property type="entry name" value="FATTY ACID DESATURASE 6"/>
    <property type="match status" value="1"/>
</dbReference>
<dbReference type="AlphaFoldDB" id="A0A1S3K0I7"/>
<dbReference type="Pfam" id="PF00487">
    <property type="entry name" value="FA_desaturase"/>
    <property type="match status" value="1"/>
</dbReference>
<feature type="transmembrane region" description="Helical" evidence="1">
    <location>
        <begin position="74"/>
        <end position="91"/>
    </location>
</feature>
<sequence length="349" mass="40130">MAAANGQITSYSDYQEVFVKLRELPNYADLKRKVDDVVKNSSWWDLYGVDWMITLCGFACLPVGWLLLRSYNPILFLLGMFIVGCVHALLANKCGHLVVHNAMCVSKKWGVFWRIFFGELCGSFSDEMGMEIHVKIHHPHTNIIGLGDSSSWRAPFLPCYIYMFLAPLALPALTPFISLVLLWGRWLKILRWLPVMTAGLVINAYILVHVSGFTWTGALWCMCVSRAVLAIPYIHVNIFQHIGLPMYDRKHRPKRIYQMSTGVLNLSRNLILDYCFGHSLISCHVEHHLFNRLSDNMCLKIKPLVKQFLKDNGLPYQEADYMERVNFFVSKYDDLMVKLPPVIHFVGIQ</sequence>
<keyword evidence="1" id="KW-0812">Transmembrane</keyword>
<name>A0A1S3K0I7_LINAN</name>
<dbReference type="InterPro" id="IPR005804">
    <property type="entry name" value="FA_desaturase_dom"/>
</dbReference>
<dbReference type="Proteomes" id="UP000085678">
    <property type="component" value="Unplaced"/>
</dbReference>
<accession>A0A1S3K0I7</accession>
<dbReference type="GO" id="GO:0006629">
    <property type="term" value="P:lipid metabolic process"/>
    <property type="evidence" value="ECO:0007669"/>
    <property type="project" value="InterPro"/>
</dbReference>
<reference evidence="4" key="1">
    <citation type="submission" date="2025-08" db="UniProtKB">
        <authorList>
            <consortium name="RefSeq"/>
        </authorList>
    </citation>
    <scope>IDENTIFICATION</scope>
    <source>
        <tissue evidence="4">Gonads</tissue>
    </source>
</reference>
<dbReference type="KEGG" id="lak:106177595"/>
<evidence type="ECO:0000313" key="4">
    <source>
        <dbReference type="RefSeq" id="XP_013415879.1"/>
    </source>
</evidence>
<proteinExistence type="predicted"/>
<protein>
    <submittedName>
        <fullName evidence="4">Fatty acid desaturase 6</fullName>
    </submittedName>
</protein>
<evidence type="ECO:0000313" key="3">
    <source>
        <dbReference type="Proteomes" id="UP000085678"/>
    </source>
</evidence>
<feature type="transmembrane region" description="Helical" evidence="1">
    <location>
        <begin position="160"/>
        <end position="182"/>
    </location>
</feature>
<dbReference type="GeneID" id="106177595"/>
<dbReference type="OMA" id="IHQMTHG"/>
<dbReference type="OrthoDB" id="8734935at2759"/>
<organism evidence="3 4">
    <name type="scientific">Lingula anatina</name>
    <name type="common">Brachiopod</name>
    <name type="synonym">Lingula unguis</name>
    <dbReference type="NCBI Taxonomy" id="7574"/>
    <lineage>
        <taxon>Eukaryota</taxon>
        <taxon>Metazoa</taxon>
        <taxon>Spiralia</taxon>
        <taxon>Lophotrochozoa</taxon>
        <taxon>Brachiopoda</taxon>
        <taxon>Linguliformea</taxon>
        <taxon>Lingulata</taxon>
        <taxon>Lingulida</taxon>
        <taxon>Linguloidea</taxon>
        <taxon>Lingulidae</taxon>
        <taxon>Lingula</taxon>
    </lineage>
</organism>
<feature type="domain" description="Fatty acid desaturase" evidence="2">
    <location>
        <begin position="75"/>
        <end position="318"/>
    </location>
</feature>
<dbReference type="STRING" id="7574.A0A1S3K0I7"/>
<keyword evidence="3" id="KW-1185">Reference proteome</keyword>
<evidence type="ECO:0000256" key="1">
    <source>
        <dbReference type="SAM" id="Phobius"/>
    </source>
</evidence>
<keyword evidence="1" id="KW-1133">Transmembrane helix</keyword>
<keyword evidence="1" id="KW-0472">Membrane</keyword>
<evidence type="ECO:0000259" key="2">
    <source>
        <dbReference type="Pfam" id="PF00487"/>
    </source>
</evidence>
<dbReference type="InterPro" id="IPR012171">
    <property type="entry name" value="Fatty_acid_desaturase"/>
</dbReference>
<dbReference type="InParanoid" id="A0A1S3K0I7"/>
<feature type="transmembrane region" description="Helical" evidence="1">
    <location>
        <begin position="214"/>
        <end position="236"/>
    </location>
</feature>
<feature type="transmembrane region" description="Helical" evidence="1">
    <location>
        <begin position="189"/>
        <end position="208"/>
    </location>
</feature>
<dbReference type="GO" id="GO:0016717">
    <property type="term" value="F:oxidoreductase activity, acting on paired donors, with oxidation of a pair of donors resulting in the reduction of molecular oxygen to two molecules of water"/>
    <property type="evidence" value="ECO:0007669"/>
    <property type="project" value="TreeGrafter"/>
</dbReference>
<dbReference type="RefSeq" id="XP_013415879.1">
    <property type="nucleotide sequence ID" value="XM_013560425.2"/>
</dbReference>
<dbReference type="PANTHER" id="PTHR19353">
    <property type="entry name" value="FATTY ACID DESATURASE 2"/>
    <property type="match status" value="1"/>
</dbReference>
<gene>
    <name evidence="4" type="primary">LOC106177595</name>
</gene>
<dbReference type="GO" id="GO:0016020">
    <property type="term" value="C:membrane"/>
    <property type="evidence" value="ECO:0007669"/>
    <property type="project" value="TreeGrafter"/>
</dbReference>
<feature type="transmembrane region" description="Helical" evidence="1">
    <location>
        <begin position="46"/>
        <end position="67"/>
    </location>
</feature>